<protein>
    <submittedName>
        <fullName evidence="2">Uncharacterized protein</fullName>
    </submittedName>
</protein>
<reference evidence="2 3" key="1">
    <citation type="submission" date="2024-04" db="EMBL/GenBank/DDBJ databases">
        <title>Bacillus oryzaecorticis sp. nov., a moderately halophilic bacterium isolated from rice husks.</title>
        <authorList>
            <person name="Zhu H.-S."/>
        </authorList>
    </citation>
    <scope>NUCLEOTIDE SEQUENCE [LARGE SCALE GENOMIC DNA]</scope>
    <source>
        <strain evidence="2 3">ZC255</strain>
    </source>
</reference>
<dbReference type="EMBL" id="JBBYAF010000018">
    <property type="protein sequence ID" value="MEL3972791.1"/>
    <property type="molecule type" value="Genomic_DNA"/>
</dbReference>
<dbReference type="Proteomes" id="UP001389717">
    <property type="component" value="Unassembled WGS sequence"/>
</dbReference>
<keyword evidence="3" id="KW-1185">Reference proteome</keyword>
<proteinExistence type="predicted"/>
<evidence type="ECO:0000256" key="1">
    <source>
        <dbReference type="SAM" id="Phobius"/>
    </source>
</evidence>
<dbReference type="RefSeq" id="WP_341983429.1">
    <property type="nucleotide sequence ID" value="NZ_JBBYAF010000018.1"/>
</dbReference>
<keyword evidence="1" id="KW-0812">Transmembrane</keyword>
<keyword evidence="1" id="KW-0472">Membrane</keyword>
<name>A0ABU9K9L7_9BACI</name>
<feature type="transmembrane region" description="Helical" evidence="1">
    <location>
        <begin position="120"/>
        <end position="138"/>
    </location>
</feature>
<sequence length="184" mass="21506">MKSFYYGSVLFIFLILPPVAELLESVMIVHMHMQMPLLIIAGMLMAPLFQKNSFLRKWNENGRPGILLFMLTFSYWLLPRTMDEALSSMWIEGFKFISLPFLAGVPLRDSWTKVSNRTKRVVLIVITLLSALMGWIYIFSPNQLCNNYLIVEQVTLGWGFWTMGLCISIYIVYDMFSEKWEESY</sequence>
<feature type="transmembrane region" description="Helical" evidence="1">
    <location>
        <begin position="32"/>
        <end position="49"/>
    </location>
</feature>
<feature type="transmembrane region" description="Helical" evidence="1">
    <location>
        <begin position="158"/>
        <end position="176"/>
    </location>
</feature>
<evidence type="ECO:0000313" key="3">
    <source>
        <dbReference type="Proteomes" id="UP001389717"/>
    </source>
</evidence>
<evidence type="ECO:0000313" key="2">
    <source>
        <dbReference type="EMBL" id="MEL3972791.1"/>
    </source>
</evidence>
<accession>A0ABU9K9L7</accession>
<feature type="transmembrane region" description="Helical" evidence="1">
    <location>
        <begin position="90"/>
        <end position="108"/>
    </location>
</feature>
<organism evidence="2 3">
    <name type="scientific">Rossellomorea oryzaecorticis</name>
    <dbReference type="NCBI Taxonomy" id="1396505"/>
    <lineage>
        <taxon>Bacteria</taxon>
        <taxon>Bacillati</taxon>
        <taxon>Bacillota</taxon>
        <taxon>Bacilli</taxon>
        <taxon>Bacillales</taxon>
        <taxon>Bacillaceae</taxon>
        <taxon>Rossellomorea</taxon>
    </lineage>
</organism>
<gene>
    <name evidence="2" type="ORF">AAEO50_10905</name>
</gene>
<feature type="transmembrane region" description="Helical" evidence="1">
    <location>
        <begin position="61"/>
        <end position="78"/>
    </location>
</feature>
<keyword evidence="1" id="KW-1133">Transmembrane helix</keyword>
<comment type="caution">
    <text evidence="2">The sequence shown here is derived from an EMBL/GenBank/DDBJ whole genome shotgun (WGS) entry which is preliminary data.</text>
</comment>